<dbReference type="PANTHER" id="PTHR10522:SF8">
    <property type="entry name" value="PROGONADOLIBERIN"/>
    <property type="match status" value="1"/>
</dbReference>
<evidence type="ECO:0000256" key="4">
    <source>
        <dbReference type="ARBA" id="ARBA00022525"/>
    </source>
</evidence>
<proteinExistence type="inferred from homology"/>
<reference evidence="13" key="1">
    <citation type="submission" date="2024-04" db="EMBL/GenBank/DDBJ databases">
        <title>Salinicola lusitanus LLJ914,a marine bacterium isolated from the Okinawa Trough.</title>
        <authorList>
            <person name="Li J."/>
        </authorList>
    </citation>
    <scope>NUCLEOTIDE SEQUENCE [LARGE SCALE GENOMIC DNA]</scope>
</reference>
<sequence length="85" mass="9739">MLFQSRLLLVMALLVCVGALLSSAQHWSHGWYPGGKRELDSFTSEISGEIKLCESGECSYLRPQRRSILRNIFLDAITRELQKRK</sequence>
<dbReference type="Pfam" id="PF00446">
    <property type="entry name" value="GnRH"/>
    <property type="match status" value="1"/>
</dbReference>
<evidence type="ECO:0000313" key="13">
    <source>
        <dbReference type="Proteomes" id="UP001460270"/>
    </source>
</evidence>
<evidence type="ECO:0000256" key="11">
    <source>
        <dbReference type="SAM" id="SignalP"/>
    </source>
</evidence>
<gene>
    <name evidence="12" type="ORF">WMY93_011220</name>
</gene>
<accession>A0AAW0PAX7</accession>
<evidence type="ECO:0000256" key="2">
    <source>
        <dbReference type="ARBA" id="ARBA00004613"/>
    </source>
</evidence>
<dbReference type="InterPro" id="IPR002012">
    <property type="entry name" value="GnRH"/>
</dbReference>
<keyword evidence="5" id="KW-0165">Cleavage on pair of basic residues</keyword>
<keyword evidence="6 10" id="KW-0372">Hormone</keyword>
<comment type="subcellular location">
    <subcellularLocation>
        <location evidence="2 10">Secreted</location>
    </subcellularLocation>
</comment>
<comment type="caution">
    <text evidence="12">The sequence shown here is derived from an EMBL/GenBank/DDBJ whole genome shotgun (WGS) entry which is preliminary data.</text>
</comment>
<dbReference type="AlphaFoldDB" id="A0AAW0PAX7"/>
<keyword evidence="4" id="KW-0964">Secreted</keyword>
<evidence type="ECO:0000256" key="1">
    <source>
        <dbReference type="ARBA" id="ARBA00002800"/>
    </source>
</evidence>
<feature type="chain" id="PRO_5043463354" description="Progonadoliberin" evidence="11">
    <location>
        <begin position="25"/>
        <end position="85"/>
    </location>
</feature>
<evidence type="ECO:0000256" key="10">
    <source>
        <dbReference type="RuleBase" id="RU000635"/>
    </source>
</evidence>
<keyword evidence="13" id="KW-1185">Reference proteome</keyword>
<evidence type="ECO:0000256" key="9">
    <source>
        <dbReference type="ARBA" id="ARBA00023283"/>
    </source>
</evidence>
<evidence type="ECO:0000313" key="12">
    <source>
        <dbReference type="EMBL" id="KAK7915459.1"/>
    </source>
</evidence>
<comment type="function">
    <text evidence="1 10">Stimulates the secretion of gonadotropins.</text>
</comment>
<keyword evidence="7 11" id="KW-0732">Signal</keyword>
<dbReference type="GO" id="GO:0005615">
    <property type="term" value="C:extracellular space"/>
    <property type="evidence" value="ECO:0007669"/>
    <property type="project" value="TreeGrafter"/>
</dbReference>
<dbReference type="EMBL" id="JBBPFD010000008">
    <property type="protein sequence ID" value="KAK7915459.1"/>
    <property type="molecule type" value="Genomic_DNA"/>
</dbReference>
<dbReference type="PANTHER" id="PTHR10522">
    <property type="entry name" value="GONADOLIBERIN"/>
    <property type="match status" value="1"/>
</dbReference>
<dbReference type="GO" id="GO:0005183">
    <property type="term" value="F:gonadotropin hormone-releasing hormone activity"/>
    <property type="evidence" value="ECO:0007669"/>
    <property type="project" value="TreeGrafter"/>
</dbReference>
<keyword evidence="8 10" id="KW-0027">Amidation</keyword>
<protein>
    <recommendedName>
        <fullName evidence="10">Progonadoliberin</fullName>
    </recommendedName>
    <component>
        <recommendedName>
            <fullName evidence="10">Gonadoliberin</fullName>
        </recommendedName>
        <alternativeName>
            <fullName evidence="10">Gonadotropin-releasing hormone</fullName>
            <shortName evidence="10">GnRH</shortName>
        </alternativeName>
        <alternativeName>
            <fullName evidence="10">Luliberin</fullName>
        </alternativeName>
        <alternativeName>
            <fullName evidence="10">Luteinizing hormone-releasing hormone</fullName>
            <shortName evidence="10">LH-RH</shortName>
        </alternativeName>
    </component>
    <component>
        <recommendedName>
            <fullName evidence="10">GnRH-associated peptide</fullName>
        </recommendedName>
        <alternativeName>
            <fullName evidence="10">GnRH-associated peptide</fullName>
        </alternativeName>
    </component>
</protein>
<organism evidence="12 13">
    <name type="scientific">Mugilogobius chulae</name>
    <name type="common">yellowstripe goby</name>
    <dbReference type="NCBI Taxonomy" id="88201"/>
    <lineage>
        <taxon>Eukaryota</taxon>
        <taxon>Metazoa</taxon>
        <taxon>Chordata</taxon>
        <taxon>Craniata</taxon>
        <taxon>Vertebrata</taxon>
        <taxon>Euteleostomi</taxon>
        <taxon>Actinopterygii</taxon>
        <taxon>Neopterygii</taxon>
        <taxon>Teleostei</taxon>
        <taxon>Neoteleostei</taxon>
        <taxon>Acanthomorphata</taxon>
        <taxon>Gobiaria</taxon>
        <taxon>Gobiiformes</taxon>
        <taxon>Gobioidei</taxon>
        <taxon>Gobiidae</taxon>
        <taxon>Gobionellinae</taxon>
        <taxon>Mugilogobius</taxon>
    </lineage>
</organism>
<dbReference type="PROSITE" id="PS00473">
    <property type="entry name" value="GNRH"/>
    <property type="match status" value="1"/>
</dbReference>
<feature type="signal peptide" evidence="11">
    <location>
        <begin position="1"/>
        <end position="24"/>
    </location>
</feature>
<evidence type="ECO:0000256" key="6">
    <source>
        <dbReference type="ARBA" id="ARBA00022702"/>
    </source>
</evidence>
<evidence type="ECO:0000256" key="5">
    <source>
        <dbReference type="ARBA" id="ARBA00022685"/>
    </source>
</evidence>
<dbReference type="InterPro" id="IPR019792">
    <property type="entry name" value="Gonadoliberin"/>
</dbReference>
<comment type="similarity">
    <text evidence="3 10">Belongs to the GnRH family.</text>
</comment>
<keyword evidence="9" id="KW-0873">Pyrrolidone carboxylic acid</keyword>
<dbReference type="GO" id="GO:0031530">
    <property type="term" value="F:gonadotropin-releasing hormone receptor binding"/>
    <property type="evidence" value="ECO:0007669"/>
    <property type="project" value="TreeGrafter"/>
</dbReference>
<evidence type="ECO:0000256" key="3">
    <source>
        <dbReference type="ARBA" id="ARBA00010968"/>
    </source>
</evidence>
<name>A0AAW0PAX7_9GOBI</name>
<evidence type="ECO:0000256" key="8">
    <source>
        <dbReference type="ARBA" id="ARBA00022815"/>
    </source>
</evidence>
<evidence type="ECO:0000256" key="7">
    <source>
        <dbReference type="ARBA" id="ARBA00022729"/>
    </source>
</evidence>
<dbReference type="Proteomes" id="UP001460270">
    <property type="component" value="Unassembled WGS sequence"/>
</dbReference>